<dbReference type="Pfam" id="PF12320">
    <property type="entry name" value="SbcD_C"/>
    <property type="match status" value="1"/>
</dbReference>
<dbReference type="InterPro" id="IPR029052">
    <property type="entry name" value="Metallo-depent_PP-like"/>
</dbReference>
<dbReference type="InterPro" id="IPR004843">
    <property type="entry name" value="Calcineurin-like_PHP"/>
</dbReference>
<evidence type="ECO:0000256" key="5">
    <source>
        <dbReference type="ARBA" id="ARBA00022801"/>
    </source>
</evidence>
<reference evidence="9" key="1">
    <citation type="submission" date="2016-10" db="EMBL/GenBank/DDBJ databases">
        <authorList>
            <person name="de Groot N.N."/>
        </authorList>
    </citation>
    <scope>NUCLEOTIDE SEQUENCE</scope>
</reference>
<proteinExistence type="inferred from homology"/>
<accession>A0A1W1C4U2</accession>
<evidence type="ECO:0000256" key="1">
    <source>
        <dbReference type="ARBA" id="ARBA00010555"/>
    </source>
</evidence>
<gene>
    <name evidence="9" type="ORF">MNB_SM-5-441</name>
</gene>
<evidence type="ECO:0000256" key="3">
    <source>
        <dbReference type="ARBA" id="ARBA00013365"/>
    </source>
</evidence>
<evidence type="ECO:0000256" key="4">
    <source>
        <dbReference type="ARBA" id="ARBA00022722"/>
    </source>
</evidence>
<dbReference type="InterPro" id="IPR004593">
    <property type="entry name" value="SbcD"/>
</dbReference>
<dbReference type="GO" id="GO:0008408">
    <property type="term" value="F:3'-5' exonuclease activity"/>
    <property type="evidence" value="ECO:0007669"/>
    <property type="project" value="InterPro"/>
</dbReference>
<feature type="domain" description="Nuclease SbcCD subunit D C-terminal" evidence="8">
    <location>
        <begin position="278"/>
        <end position="370"/>
    </location>
</feature>
<name>A0A1W1C4U2_9ZZZZ</name>
<dbReference type="InterPro" id="IPR041796">
    <property type="entry name" value="Mre11_N"/>
</dbReference>
<dbReference type="AlphaFoldDB" id="A0A1W1C4U2"/>
<keyword evidence="4" id="KW-0540">Nuclease</keyword>
<dbReference type="CDD" id="cd00840">
    <property type="entry name" value="MPP_Mre11_N"/>
    <property type="match status" value="1"/>
</dbReference>
<keyword evidence="6 9" id="KW-0269">Exonuclease</keyword>
<evidence type="ECO:0000259" key="7">
    <source>
        <dbReference type="Pfam" id="PF00149"/>
    </source>
</evidence>
<evidence type="ECO:0000259" key="8">
    <source>
        <dbReference type="Pfam" id="PF12320"/>
    </source>
</evidence>
<dbReference type="EMBL" id="FPHH01000059">
    <property type="protein sequence ID" value="SFV60754.1"/>
    <property type="molecule type" value="Genomic_DNA"/>
</dbReference>
<dbReference type="NCBIfam" id="TIGR00619">
    <property type="entry name" value="sbcd"/>
    <property type="match status" value="1"/>
</dbReference>
<evidence type="ECO:0000256" key="2">
    <source>
        <dbReference type="ARBA" id="ARBA00011322"/>
    </source>
</evidence>
<dbReference type="PANTHER" id="PTHR30337:SF0">
    <property type="entry name" value="NUCLEASE SBCCD SUBUNIT D"/>
    <property type="match status" value="1"/>
</dbReference>
<dbReference type="GO" id="GO:0004519">
    <property type="term" value="F:endonuclease activity"/>
    <property type="evidence" value="ECO:0007669"/>
    <property type="project" value="InterPro"/>
</dbReference>
<comment type="subunit">
    <text evidence="2">Heterodimer of SbcC and SbcD.</text>
</comment>
<dbReference type="Pfam" id="PF00149">
    <property type="entry name" value="Metallophos"/>
    <property type="match status" value="1"/>
</dbReference>
<dbReference type="InterPro" id="IPR026843">
    <property type="entry name" value="SbcD_C"/>
</dbReference>
<dbReference type="SUPFAM" id="SSF56300">
    <property type="entry name" value="Metallo-dependent phosphatases"/>
    <property type="match status" value="1"/>
</dbReference>
<organism evidence="9">
    <name type="scientific">hydrothermal vent metagenome</name>
    <dbReference type="NCBI Taxonomy" id="652676"/>
    <lineage>
        <taxon>unclassified sequences</taxon>
        <taxon>metagenomes</taxon>
        <taxon>ecological metagenomes</taxon>
    </lineage>
</organism>
<feature type="domain" description="Calcineurin-like phosphoesterase" evidence="7">
    <location>
        <begin position="1"/>
        <end position="229"/>
    </location>
</feature>
<dbReference type="InterPro" id="IPR050535">
    <property type="entry name" value="DNA_Repair-Maintenance_Comp"/>
</dbReference>
<dbReference type="GO" id="GO:0006259">
    <property type="term" value="P:DNA metabolic process"/>
    <property type="evidence" value="ECO:0007669"/>
    <property type="project" value="InterPro"/>
</dbReference>
<dbReference type="Gene3D" id="3.60.21.10">
    <property type="match status" value="1"/>
</dbReference>
<sequence length="395" mass="45487">MKILHTSDWHLGQSFMGKSREEEHKKFFNWLLEVIEKEHISLLIVAGDIFDTATPPNYALELYYNFLTKLSQSSCSNIILIAGNHDSIAMLKASQKLLKALNIYLIASGDMTEEEIVPIYEYGRLEGVVCAVPFLRDYVVRKSIRGQTFDEKESALTWGIKEHYRRLYRKAKEYAEGKNIPIIATGHLTTTGAKRVDSEREIYVGAKVAIEANFLSERFDYVALGHLHTNQKVDYDNIRYCGAPIPLSFGEAMSQKKVNIVTFNEKRADVHEVAIPLFRQLLVLRGKTETILKRLEEVTQKESWIEVYVNDDNPFYANKVIREKAGLLGVTLLAVKIEKNIEPSYQRNTKPISLDELTPLELFKKRLEKEQIEDERLYNGLITHFKEIVSEVQKR</sequence>
<evidence type="ECO:0000256" key="6">
    <source>
        <dbReference type="ARBA" id="ARBA00022839"/>
    </source>
</evidence>
<evidence type="ECO:0000313" key="9">
    <source>
        <dbReference type="EMBL" id="SFV60754.1"/>
    </source>
</evidence>
<dbReference type="PANTHER" id="PTHR30337">
    <property type="entry name" value="COMPONENT OF ATP-DEPENDENT DSDNA EXONUCLEASE"/>
    <property type="match status" value="1"/>
</dbReference>
<keyword evidence="5" id="KW-0378">Hydrolase</keyword>
<comment type="similarity">
    <text evidence="1">Belongs to the SbcD family.</text>
</comment>
<protein>
    <recommendedName>
        <fullName evidence="3">Nuclease SbcCD subunit D</fullName>
    </recommendedName>
</protein>